<dbReference type="GO" id="GO:0009252">
    <property type="term" value="P:peptidoglycan biosynthetic process"/>
    <property type="evidence" value="ECO:0007669"/>
    <property type="project" value="UniProtKB-UniPathway"/>
</dbReference>
<dbReference type="InterPro" id="IPR052905">
    <property type="entry name" value="LD-transpeptidase_YkuD-like"/>
</dbReference>
<evidence type="ECO:0000259" key="8">
    <source>
        <dbReference type="PROSITE" id="PS52029"/>
    </source>
</evidence>
<gene>
    <name evidence="9" type="ORF">A3SI_15895</name>
</gene>
<dbReference type="CDD" id="cd16913">
    <property type="entry name" value="YkuD_like"/>
    <property type="match status" value="1"/>
</dbReference>
<dbReference type="PANTHER" id="PTHR41533:SF2">
    <property type="entry name" value="BLR7131 PROTEIN"/>
    <property type="match status" value="1"/>
</dbReference>
<keyword evidence="10" id="KW-1185">Reference proteome</keyword>
<dbReference type="PANTHER" id="PTHR41533">
    <property type="entry name" value="L,D-TRANSPEPTIDASE HI_1667-RELATED"/>
    <property type="match status" value="1"/>
</dbReference>
<keyword evidence="5 7" id="KW-0573">Peptidoglycan synthesis</keyword>
<evidence type="ECO:0000256" key="4">
    <source>
        <dbReference type="ARBA" id="ARBA00022960"/>
    </source>
</evidence>
<dbReference type="Pfam" id="PF03734">
    <property type="entry name" value="YkuD"/>
    <property type="match status" value="1"/>
</dbReference>
<dbReference type="InterPro" id="IPR023346">
    <property type="entry name" value="Lysozyme-like_dom_sf"/>
</dbReference>
<dbReference type="InterPro" id="IPR005490">
    <property type="entry name" value="LD_TPept_cat_dom"/>
</dbReference>
<comment type="pathway">
    <text evidence="1 7">Cell wall biogenesis; peptidoglycan biosynthesis.</text>
</comment>
<dbReference type="GO" id="GO:0004180">
    <property type="term" value="F:carboxypeptidase activity"/>
    <property type="evidence" value="ECO:0007669"/>
    <property type="project" value="UniProtKB-ARBA"/>
</dbReference>
<feature type="domain" description="L,D-TPase catalytic" evidence="8">
    <location>
        <begin position="52"/>
        <end position="230"/>
    </location>
</feature>
<evidence type="ECO:0000256" key="1">
    <source>
        <dbReference type="ARBA" id="ARBA00004752"/>
    </source>
</evidence>
<keyword evidence="4 7" id="KW-0133">Cell shape</keyword>
<comment type="similarity">
    <text evidence="2">Belongs to the YkuD family.</text>
</comment>
<dbReference type="GO" id="GO:0016740">
    <property type="term" value="F:transferase activity"/>
    <property type="evidence" value="ECO:0007669"/>
    <property type="project" value="UniProtKB-KW"/>
</dbReference>
<evidence type="ECO:0000256" key="2">
    <source>
        <dbReference type="ARBA" id="ARBA00005992"/>
    </source>
</evidence>
<keyword evidence="3" id="KW-0808">Transferase</keyword>
<comment type="caution">
    <text evidence="9">The sequence shown here is derived from an EMBL/GenBank/DDBJ whole genome shotgun (WGS) entry which is preliminary data.</text>
</comment>
<dbReference type="GO" id="GO:0008360">
    <property type="term" value="P:regulation of cell shape"/>
    <property type="evidence" value="ECO:0007669"/>
    <property type="project" value="UniProtKB-UniRule"/>
</dbReference>
<evidence type="ECO:0000313" key="10">
    <source>
        <dbReference type="Proteomes" id="UP000005551"/>
    </source>
</evidence>
<feature type="active site" description="Proton donor/acceptor" evidence="7">
    <location>
        <position position="184"/>
    </location>
</feature>
<dbReference type="PATRIC" id="fig|1189621.3.peg.3311"/>
<dbReference type="PROSITE" id="PS52029">
    <property type="entry name" value="LD_TPASE"/>
    <property type="match status" value="1"/>
</dbReference>
<evidence type="ECO:0000256" key="5">
    <source>
        <dbReference type="ARBA" id="ARBA00022984"/>
    </source>
</evidence>
<dbReference type="InterPro" id="IPR038063">
    <property type="entry name" value="Transpep_catalytic_dom"/>
</dbReference>
<dbReference type="Proteomes" id="UP000005551">
    <property type="component" value="Unassembled WGS sequence"/>
</dbReference>
<evidence type="ECO:0000256" key="6">
    <source>
        <dbReference type="ARBA" id="ARBA00023316"/>
    </source>
</evidence>
<dbReference type="EMBL" id="AJYA01000042">
    <property type="protein sequence ID" value="EIM74493.1"/>
    <property type="molecule type" value="Genomic_DNA"/>
</dbReference>
<evidence type="ECO:0000256" key="7">
    <source>
        <dbReference type="PROSITE-ProRule" id="PRU01373"/>
    </source>
</evidence>
<sequence>MRLQQRLGLNQDGVIGNGTLAGLNEPPAQQMQKLAVNMERLRWLPDTLKEETVIVVNIANFRMDLIQNRDTLFSTEAIVGKNYRKTPVFNAEMSYLVFSPTWTVPPTILANDVLPAVKKDMNYLKSKQMRVLTFDGKEVDPTKINWQSLSARGFPYMIRQDPGPQNSLGAVKFMFPNRYNVYIHDTPSREQFGRDNRALSSGCIRIREPERLAVLLLEDQGWTPERIAAAMKRKTEENVRLKRPIPVVLLYLTAWTDEGGRLQWREDIYTRDAELAAALRSKRSSSTAS</sequence>
<dbReference type="SUPFAM" id="SSF141523">
    <property type="entry name" value="L,D-transpeptidase catalytic domain-like"/>
    <property type="match status" value="1"/>
</dbReference>
<dbReference type="UniPathway" id="UPA00219"/>
<organism evidence="9 10">
    <name type="scientific">Nitritalea halalkaliphila LW7</name>
    <dbReference type="NCBI Taxonomy" id="1189621"/>
    <lineage>
        <taxon>Bacteria</taxon>
        <taxon>Pseudomonadati</taxon>
        <taxon>Bacteroidota</taxon>
        <taxon>Cytophagia</taxon>
        <taxon>Cytophagales</taxon>
        <taxon>Cyclobacteriaceae</taxon>
        <taxon>Nitritalea</taxon>
    </lineage>
</organism>
<proteinExistence type="inferred from homology"/>
<dbReference type="STRING" id="1189621.A3SI_15895"/>
<accession>I5BY41</accession>
<reference evidence="9 10" key="1">
    <citation type="submission" date="2012-05" db="EMBL/GenBank/DDBJ databases">
        <title>Genome sequence of Nitritalea halalkaliphila LW7.</title>
        <authorList>
            <person name="Jangir P.K."/>
            <person name="Singh A."/>
            <person name="Shivaji S."/>
            <person name="Sharma R."/>
        </authorList>
    </citation>
    <scope>NUCLEOTIDE SEQUENCE [LARGE SCALE GENOMIC DNA]</scope>
    <source>
        <strain evidence="9 10">LW7</strain>
    </source>
</reference>
<evidence type="ECO:0000313" key="9">
    <source>
        <dbReference type="EMBL" id="EIM74493.1"/>
    </source>
</evidence>
<protein>
    <submittedName>
        <fullName evidence="9">ErfK/YbiS/YcfS/YnhG family protein</fullName>
    </submittedName>
</protein>
<keyword evidence="6 7" id="KW-0961">Cell wall biogenesis/degradation</keyword>
<dbReference type="GO" id="GO:0071555">
    <property type="term" value="P:cell wall organization"/>
    <property type="evidence" value="ECO:0007669"/>
    <property type="project" value="UniProtKB-UniRule"/>
</dbReference>
<dbReference type="AlphaFoldDB" id="I5BY41"/>
<feature type="active site" description="Nucleophile" evidence="7">
    <location>
        <position position="203"/>
    </location>
</feature>
<evidence type="ECO:0000256" key="3">
    <source>
        <dbReference type="ARBA" id="ARBA00022679"/>
    </source>
</evidence>
<dbReference type="Gene3D" id="2.40.440.10">
    <property type="entry name" value="L,D-transpeptidase catalytic domain-like"/>
    <property type="match status" value="1"/>
</dbReference>
<name>I5BY41_9BACT</name>
<dbReference type="SUPFAM" id="SSF53955">
    <property type="entry name" value="Lysozyme-like"/>
    <property type="match status" value="1"/>
</dbReference>